<dbReference type="InterPro" id="IPR005828">
    <property type="entry name" value="MFS_sugar_transport-like"/>
</dbReference>
<organism evidence="6 7">
    <name type="scientific">Bicyclus anynana</name>
    <name type="common">Squinting bush brown butterfly</name>
    <dbReference type="NCBI Taxonomy" id="110368"/>
    <lineage>
        <taxon>Eukaryota</taxon>
        <taxon>Metazoa</taxon>
        <taxon>Ecdysozoa</taxon>
        <taxon>Arthropoda</taxon>
        <taxon>Hexapoda</taxon>
        <taxon>Insecta</taxon>
        <taxon>Pterygota</taxon>
        <taxon>Neoptera</taxon>
        <taxon>Endopterygota</taxon>
        <taxon>Lepidoptera</taxon>
        <taxon>Glossata</taxon>
        <taxon>Ditrysia</taxon>
        <taxon>Papilionoidea</taxon>
        <taxon>Nymphalidae</taxon>
        <taxon>Satyrinae</taxon>
        <taxon>Satyrini</taxon>
        <taxon>Mycalesina</taxon>
        <taxon>Bicyclus</taxon>
    </lineage>
</organism>
<feature type="transmembrane region" description="Helical" evidence="5">
    <location>
        <begin position="486"/>
        <end position="504"/>
    </location>
</feature>
<evidence type="ECO:0000256" key="4">
    <source>
        <dbReference type="ARBA" id="ARBA00023136"/>
    </source>
</evidence>
<keyword evidence="2 5" id="KW-0812">Transmembrane</keyword>
<feature type="transmembrane region" description="Helical" evidence="5">
    <location>
        <begin position="336"/>
        <end position="357"/>
    </location>
</feature>
<dbReference type="PANTHER" id="PTHR24064">
    <property type="entry name" value="SOLUTE CARRIER FAMILY 22 MEMBER"/>
    <property type="match status" value="1"/>
</dbReference>
<feature type="transmembrane region" description="Helical" evidence="5">
    <location>
        <begin position="220"/>
        <end position="244"/>
    </location>
</feature>
<evidence type="ECO:0000256" key="1">
    <source>
        <dbReference type="ARBA" id="ARBA00004141"/>
    </source>
</evidence>
<name>A0ABM3LPD0_BICAN</name>
<feature type="transmembrane region" description="Helical" evidence="5">
    <location>
        <begin position="397"/>
        <end position="416"/>
    </location>
</feature>
<keyword evidence="3 5" id="KW-1133">Transmembrane helix</keyword>
<dbReference type="RefSeq" id="XP_052740891.1">
    <property type="nucleotide sequence ID" value="XM_052884931.1"/>
</dbReference>
<evidence type="ECO:0000256" key="3">
    <source>
        <dbReference type="ARBA" id="ARBA00022989"/>
    </source>
</evidence>
<feature type="transmembrane region" description="Helical" evidence="5">
    <location>
        <begin position="422"/>
        <end position="445"/>
    </location>
</feature>
<dbReference type="Gene3D" id="1.20.1250.20">
    <property type="entry name" value="MFS general substrate transporter like domains"/>
    <property type="match status" value="1"/>
</dbReference>
<feature type="transmembrane region" description="Helical" evidence="5">
    <location>
        <begin position="24"/>
        <end position="48"/>
    </location>
</feature>
<evidence type="ECO:0000256" key="5">
    <source>
        <dbReference type="SAM" id="Phobius"/>
    </source>
</evidence>
<dbReference type="Proteomes" id="UP001652582">
    <property type="component" value="Chromosome 13"/>
</dbReference>
<keyword evidence="6" id="KW-1185">Reference proteome</keyword>
<reference evidence="7" key="1">
    <citation type="submission" date="2025-08" db="UniProtKB">
        <authorList>
            <consortium name="RefSeq"/>
        </authorList>
    </citation>
    <scope>IDENTIFICATION</scope>
</reference>
<accession>A0ABM3LPD0</accession>
<feature type="transmembrane region" description="Helical" evidence="5">
    <location>
        <begin position="193"/>
        <end position="213"/>
    </location>
</feature>
<keyword evidence="4 5" id="KW-0472">Membrane</keyword>
<feature type="transmembrane region" description="Helical" evidence="5">
    <location>
        <begin position="166"/>
        <end position="187"/>
    </location>
</feature>
<comment type="subcellular location">
    <subcellularLocation>
        <location evidence="1">Membrane</location>
        <topology evidence="1">Multi-pass membrane protein</topology>
    </subcellularLocation>
</comment>
<protein>
    <submittedName>
        <fullName evidence="7">Organic cation transporter protein</fullName>
    </submittedName>
</protein>
<gene>
    <name evidence="7" type="primary">LOC112052794</name>
</gene>
<dbReference type="Pfam" id="PF00083">
    <property type="entry name" value="Sugar_tr"/>
    <property type="match status" value="1"/>
</dbReference>
<evidence type="ECO:0000313" key="6">
    <source>
        <dbReference type="Proteomes" id="UP001652582"/>
    </source>
</evidence>
<feature type="transmembrane region" description="Helical" evidence="5">
    <location>
        <begin position="250"/>
        <end position="268"/>
    </location>
</feature>
<evidence type="ECO:0000256" key="2">
    <source>
        <dbReference type="ARBA" id="ARBA00022692"/>
    </source>
</evidence>
<sequence length="531" mass="59664">MTVNVINSAGGDAYLGFEKFGRFHYIQCLLVCLPLMMVSMIHVNYIFVAEDVNHRCLLPECEDANPSVEVPVWWPKDVDARCFKPVVDMQAYDSSNQTCSNNTFVEILEECHQWIYDNENSIVSELNLGCKSWKSTLVGGIHNAGTKASLKKNNFYLFRVGRKPTIIICSIGGVVGVAKIFIKNYYAYLGVEFLESVLASGLYTVAVVLLIEVGGESQRVLAGFIFSYAIYVGEVIFAFIALTLKYWKTLILVVYTPMVLFLAYIFVLKESTRWQLLRGKTEEAKDTLKLIAKLNKLNLTSEEITQISDEDLRFKFNIVIQKERESFKDILVSREIMLRLIITSFCFFTSSFVYYGLAVHAVLLPGNKYMNFVLSSVASFPGDLIALYVFKKYGRKISLQCGYVISAIFLIAQTYTPDSISWLKIVLFLCGKLSVVVCFTGVYTYSLELFPTSVRGTLFGCGNTAARVGSMLAPLTPLLVKQLNSLPSILFSSTAILAAFLLTLTPETKMLPMFDTIEQVENYKSKVMTHL</sequence>
<dbReference type="GeneID" id="112052794"/>
<evidence type="ECO:0000313" key="7">
    <source>
        <dbReference type="RefSeq" id="XP_052740891.1"/>
    </source>
</evidence>
<feature type="transmembrane region" description="Helical" evidence="5">
    <location>
        <begin position="369"/>
        <end position="390"/>
    </location>
</feature>
<dbReference type="InterPro" id="IPR036259">
    <property type="entry name" value="MFS_trans_sf"/>
</dbReference>
<dbReference type="SUPFAM" id="SSF103473">
    <property type="entry name" value="MFS general substrate transporter"/>
    <property type="match status" value="1"/>
</dbReference>
<proteinExistence type="predicted"/>